<keyword evidence="3" id="KW-1185">Reference proteome</keyword>
<organism evidence="2 3">
    <name type="scientific">Suillus placidus</name>
    <dbReference type="NCBI Taxonomy" id="48579"/>
    <lineage>
        <taxon>Eukaryota</taxon>
        <taxon>Fungi</taxon>
        <taxon>Dikarya</taxon>
        <taxon>Basidiomycota</taxon>
        <taxon>Agaricomycotina</taxon>
        <taxon>Agaricomycetes</taxon>
        <taxon>Agaricomycetidae</taxon>
        <taxon>Boletales</taxon>
        <taxon>Suillineae</taxon>
        <taxon>Suillaceae</taxon>
        <taxon>Suillus</taxon>
    </lineage>
</organism>
<reference evidence="2" key="1">
    <citation type="journal article" date="2020" name="New Phytol.">
        <title>Comparative genomics reveals dynamic genome evolution in host specialist ectomycorrhizal fungi.</title>
        <authorList>
            <person name="Lofgren L.A."/>
            <person name="Nguyen N.H."/>
            <person name="Vilgalys R."/>
            <person name="Ruytinx J."/>
            <person name="Liao H.L."/>
            <person name="Branco S."/>
            <person name="Kuo A."/>
            <person name="LaButti K."/>
            <person name="Lipzen A."/>
            <person name="Andreopoulos W."/>
            <person name="Pangilinan J."/>
            <person name="Riley R."/>
            <person name="Hundley H."/>
            <person name="Na H."/>
            <person name="Barry K."/>
            <person name="Grigoriev I.V."/>
            <person name="Stajich J.E."/>
            <person name="Kennedy P.G."/>
        </authorList>
    </citation>
    <scope>NUCLEOTIDE SEQUENCE</scope>
    <source>
        <strain evidence="2">DOB743</strain>
    </source>
</reference>
<dbReference type="EMBL" id="JABBWD010000065">
    <property type="protein sequence ID" value="KAG1770407.1"/>
    <property type="molecule type" value="Genomic_DNA"/>
</dbReference>
<comment type="caution">
    <text evidence="2">The sequence shown here is derived from an EMBL/GenBank/DDBJ whole genome shotgun (WGS) entry which is preliminary data.</text>
</comment>
<dbReference type="AlphaFoldDB" id="A0A9P6ZLL8"/>
<evidence type="ECO:0000256" key="1">
    <source>
        <dbReference type="SAM" id="SignalP"/>
    </source>
</evidence>
<accession>A0A9P6ZLL8</accession>
<feature type="signal peptide" evidence="1">
    <location>
        <begin position="1"/>
        <end position="15"/>
    </location>
</feature>
<evidence type="ECO:0000313" key="3">
    <source>
        <dbReference type="Proteomes" id="UP000714275"/>
    </source>
</evidence>
<proteinExistence type="predicted"/>
<name>A0A9P6ZLL8_9AGAM</name>
<sequence length="81" mass="9266">LVVTCVLSFFSFTYKAVLYPYAVVRRFDTIGDSPNEDTRMWMVWPAHNANNTPHISIIHIDSIYCVAHLIPVYGTQLIPPQ</sequence>
<feature type="non-terminal residue" evidence="2">
    <location>
        <position position="81"/>
    </location>
</feature>
<dbReference type="Proteomes" id="UP000714275">
    <property type="component" value="Unassembled WGS sequence"/>
</dbReference>
<gene>
    <name evidence="2" type="ORF">EV702DRAFT_935645</name>
</gene>
<feature type="chain" id="PRO_5040288127" evidence="1">
    <location>
        <begin position="16"/>
        <end position="81"/>
    </location>
</feature>
<feature type="non-terminal residue" evidence="2">
    <location>
        <position position="1"/>
    </location>
</feature>
<evidence type="ECO:0000313" key="2">
    <source>
        <dbReference type="EMBL" id="KAG1770407.1"/>
    </source>
</evidence>
<protein>
    <submittedName>
        <fullName evidence="2">Uncharacterized protein</fullName>
    </submittedName>
</protein>
<dbReference type="OrthoDB" id="3187773at2759"/>
<keyword evidence="1" id="KW-0732">Signal</keyword>